<feature type="domain" description="Transposase zinc-ribbon" evidence="1">
    <location>
        <begin position="13"/>
        <end position="55"/>
    </location>
</feature>
<evidence type="ECO:0000313" key="3">
    <source>
        <dbReference type="EMBL" id="KAA6333172.1"/>
    </source>
</evidence>
<dbReference type="EMBL" id="SNRY01001147">
    <property type="protein sequence ID" value="KAA6333172.1"/>
    <property type="molecule type" value="Genomic_DNA"/>
</dbReference>
<dbReference type="Pfam" id="PF12760">
    <property type="entry name" value="Zn_ribbon_IS1595"/>
    <property type="match status" value="1"/>
</dbReference>
<comment type="caution">
    <text evidence="3">The sequence shown here is derived from an EMBL/GenBank/DDBJ whole genome shotgun (WGS) entry which is preliminary data.</text>
</comment>
<dbReference type="InterPro" id="IPR024442">
    <property type="entry name" value="Transposase_Zn_ribbon"/>
</dbReference>
<dbReference type="NCBIfam" id="NF033547">
    <property type="entry name" value="transpos_IS1595"/>
    <property type="match status" value="1"/>
</dbReference>
<evidence type="ECO:0000259" key="1">
    <source>
        <dbReference type="Pfam" id="PF12760"/>
    </source>
</evidence>
<feature type="domain" description="ISXO2-like transposase" evidence="2">
    <location>
        <begin position="126"/>
        <end position="233"/>
    </location>
</feature>
<organism evidence="3">
    <name type="scientific">termite gut metagenome</name>
    <dbReference type="NCBI Taxonomy" id="433724"/>
    <lineage>
        <taxon>unclassified sequences</taxon>
        <taxon>metagenomes</taxon>
        <taxon>organismal metagenomes</taxon>
    </lineage>
</organism>
<name>A0A5J4RHP7_9ZZZZ</name>
<dbReference type="Pfam" id="PF12762">
    <property type="entry name" value="DDE_Tnp_IS1595"/>
    <property type="match status" value="1"/>
</dbReference>
<dbReference type="AlphaFoldDB" id="A0A5J4RHP7"/>
<gene>
    <name evidence="3" type="ORF">EZS27_018399</name>
</gene>
<proteinExistence type="predicted"/>
<sequence length="250" mass="28843">MKLFEFDKYFPNADSCKSKFKEIRDLQGVVCPKCECKRHYWKSSKEMYQCAKCGHRQSLRANTILHGSKLPFRYWFIAMHLLTATKHSFSASELQRQLGHKRYQPIWELLHKLRSVMGKRDNKYTLCGHIELDEGFFSTEIAIEEKNNKLKAGAGSQKQTKVVVMAETQESLLQKKGQKPTKVNHIKMIVVEDLKADTISTVASNCIEKESKIITDASKSHTNFKKIFSEHQSQVISPEDIGKVLPWVHK</sequence>
<evidence type="ECO:0000259" key="2">
    <source>
        <dbReference type="Pfam" id="PF12762"/>
    </source>
</evidence>
<protein>
    <submittedName>
        <fullName evidence="3">Uncharacterized protein</fullName>
    </submittedName>
</protein>
<dbReference type="InterPro" id="IPR024445">
    <property type="entry name" value="Tnp_ISXO2-like"/>
</dbReference>
<accession>A0A5J4RHP7</accession>
<reference evidence="3" key="1">
    <citation type="submission" date="2019-03" db="EMBL/GenBank/DDBJ databases">
        <title>Single cell metagenomics reveals metabolic interactions within the superorganism composed of flagellate Streblomastix strix and complex community of Bacteroidetes bacteria on its surface.</title>
        <authorList>
            <person name="Treitli S.C."/>
            <person name="Kolisko M."/>
            <person name="Husnik F."/>
            <person name="Keeling P."/>
            <person name="Hampl V."/>
        </authorList>
    </citation>
    <scope>NUCLEOTIDE SEQUENCE</scope>
    <source>
        <strain evidence="3">STM</strain>
    </source>
</reference>